<proteinExistence type="predicted"/>
<organism evidence="1 2">
    <name type="scientific">Botrytis galanthina</name>
    <dbReference type="NCBI Taxonomy" id="278940"/>
    <lineage>
        <taxon>Eukaryota</taxon>
        <taxon>Fungi</taxon>
        <taxon>Dikarya</taxon>
        <taxon>Ascomycota</taxon>
        <taxon>Pezizomycotina</taxon>
        <taxon>Leotiomycetes</taxon>
        <taxon>Helotiales</taxon>
        <taxon>Sclerotiniaceae</taxon>
        <taxon>Botrytis</taxon>
    </lineage>
</organism>
<dbReference type="InterPro" id="IPR051593">
    <property type="entry name" value="Ergosterol_Biosynth_ERG27"/>
</dbReference>
<dbReference type="PANTHER" id="PTHR43647">
    <property type="entry name" value="DEHYDROGENASE"/>
    <property type="match status" value="1"/>
</dbReference>
<dbReference type="GO" id="GO:0005811">
    <property type="term" value="C:lipid droplet"/>
    <property type="evidence" value="ECO:0007669"/>
    <property type="project" value="TreeGrafter"/>
</dbReference>
<dbReference type="GO" id="GO:0005741">
    <property type="term" value="C:mitochondrial outer membrane"/>
    <property type="evidence" value="ECO:0007669"/>
    <property type="project" value="TreeGrafter"/>
</dbReference>
<dbReference type="PANTHER" id="PTHR43647:SF4">
    <property type="entry name" value="KETOREDUCTASE (KR) DOMAIN-CONTAINING PROTEIN"/>
    <property type="match status" value="1"/>
</dbReference>
<dbReference type="GO" id="GO:0000253">
    <property type="term" value="F:3-beta-hydroxysteroid 3-dehydrogenase (NADP+) activity"/>
    <property type="evidence" value="ECO:0007669"/>
    <property type="project" value="TreeGrafter"/>
</dbReference>
<evidence type="ECO:0000313" key="1">
    <source>
        <dbReference type="EMBL" id="THV54595.1"/>
    </source>
</evidence>
<evidence type="ECO:0008006" key="3">
    <source>
        <dbReference type="Google" id="ProtNLM"/>
    </source>
</evidence>
<keyword evidence="2" id="KW-1185">Reference proteome</keyword>
<name>A0A4S8RDI0_9HELO</name>
<sequence length="333" mass="36630">MEGSMVLITGANSSLAIPSIEYFLTKYPEYTAVLTVRNASDENTQRLRKTLSAFPEDRSTIHTLDLGSLAAVESYAAVIKADITAGRLPPLAAIICNAFTWSISDGLKFTSDNYESSMAVNHLAHLAIVLRLLGSFRPEGGKIVILGSDSHYPGKSGLEKFPPNLPDDLELLVHPAPDQIGEEVGRGFQRYGLSKVAAIMEMYQLNKRLSKDPLLCKISAVAMDPGGLTDSRCMSSGVPSAWWFLMRGVLGPLQPLLKYLVPTLRNTKVAAADLIDISVGKEYRGSSGYYVMLNKDESSPESQDEEKQLRLWKKSMEWIKLSQDQTPLQDIFA</sequence>
<comment type="caution">
    <text evidence="1">The sequence shown here is derived from an EMBL/GenBank/DDBJ whole genome shotgun (WGS) entry which is preliminary data.</text>
</comment>
<dbReference type="EMBL" id="PQXL01000023">
    <property type="protein sequence ID" value="THV54595.1"/>
    <property type="molecule type" value="Genomic_DNA"/>
</dbReference>
<protein>
    <recommendedName>
        <fullName evidence="3">Ketoreductase (KR) domain-containing protein</fullName>
    </recommendedName>
</protein>
<dbReference type="GO" id="GO:0005789">
    <property type="term" value="C:endoplasmic reticulum membrane"/>
    <property type="evidence" value="ECO:0007669"/>
    <property type="project" value="TreeGrafter"/>
</dbReference>
<evidence type="ECO:0000313" key="2">
    <source>
        <dbReference type="Proteomes" id="UP000308671"/>
    </source>
</evidence>
<gene>
    <name evidence="1" type="ORF">BGAL_0023g00030</name>
</gene>
<dbReference type="Gene3D" id="3.40.50.720">
    <property type="entry name" value="NAD(P)-binding Rossmann-like Domain"/>
    <property type="match status" value="1"/>
</dbReference>
<accession>A0A4S8RDI0</accession>
<dbReference type="Proteomes" id="UP000308671">
    <property type="component" value="Unassembled WGS sequence"/>
</dbReference>
<dbReference type="AlphaFoldDB" id="A0A4S8RDI0"/>
<dbReference type="InterPro" id="IPR036291">
    <property type="entry name" value="NAD(P)-bd_dom_sf"/>
</dbReference>
<dbReference type="OrthoDB" id="191139at2759"/>
<dbReference type="SUPFAM" id="SSF51735">
    <property type="entry name" value="NAD(P)-binding Rossmann-fold domains"/>
    <property type="match status" value="1"/>
</dbReference>
<reference evidence="1 2" key="1">
    <citation type="submission" date="2017-12" db="EMBL/GenBank/DDBJ databases">
        <title>Comparative genomics of Botrytis spp.</title>
        <authorList>
            <person name="Valero-Jimenez C.A."/>
            <person name="Tapia P."/>
            <person name="Veloso J."/>
            <person name="Silva-Moreno E."/>
            <person name="Staats M."/>
            <person name="Valdes J.H."/>
            <person name="Van Kan J.A.L."/>
        </authorList>
    </citation>
    <scope>NUCLEOTIDE SEQUENCE [LARGE SCALE GENOMIC DNA]</scope>
    <source>
        <strain evidence="1 2">MUCL435</strain>
    </source>
</reference>